<keyword evidence="3" id="KW-1185">Reference proteome</keyword>
<name>A0A3S3R9C7_9MAGN</name>
<sequence length="123" mass="13310">MKKVVLTVALALACLCSTHNPGQPCIMCLKSYLRPKNLLSSFIRCLPCPCYRPRLCAQAVSRARFGAQKPKCFSHSGMEAIIIDAVIEISHTIQEKRSSSGFLIAGVHGPGPTGPRISISNNE</sequence>
<dbReference type="EMBL" id="QPKB01000013">
    <property type="protein sequence ID" value="RWR97273.1"/>
    <property type="molecule type" value="Genomic_DNA"/>
</dbReference>
<feature type="signal peptide" evidence="1">
    <location>
        <begin position="1"/>
        <end position="18"/>
    </location>
</feature>
<comment type="caution">
    <text evidence="2">The sequence shown here is derived from an EMBL/GenBank/DDBJ whole genome shotgun (WGS) entry which is preliminary data.</text>
</comment>
<evidence type="ECO:0000313" key="2">
    <source>
        <dbReference type="EMBL" id="RWR97273.1"/>
    </source>
</evidence>
<evidence type="ECO:0000313" key="3">
    <source>
        <dbReference type="Proteomes" id="UP000283530"/>
    </source>
</evidence>
<feature type="chain" id="PRO_5018752799" evidence="1">
    <location>
        <begin position="19"/>
        <end position="123"/>
    </location>
</feature>
<gene>
    <name evidence="2" type="ORF">CKAN_02669600</name>
</gene>
<evidence type="ECO:0000256" key="1">
    <source>
        <dbReference type="SAM" id="SignalP"/>
    </source>
</evidence>
<dbReference type="Proteomes" id="UP000283530">
    <property type="component" value="Unassembled WGS sequence"/>
</dbReference>
<protein>
    <submittedName>
        <fullName evidence="2">Uncharacterized protein</fullName>
    </submittedName>
</protein>
<keyword evidence="1" id="KW-0732">Signal</keyword>
<accession>A0A3S3R9C7</accession>
<dbReference type="AlphaFoldDB" id="A0A3S3R9C7"/>
<proteinExistence type="predicted"/>
<reference evidence="2 3" key="1">
    <citation type="journal article" date="2019" name="Nat. Plants">
        <title>Stout camphor tree genome fills gaps in understanding of flowering plant genome evolution.</title>
        <authorList>
            <person name="Chaw S.M."/>
            <person name="Liu Y.C."/>
            <person name="Wu Y.W."/>
            <person name="Wang H.Y."/>
            <person name="Lin C.I."/>
            <person name="Wu C.S."/>
            <person name="Ke H.M."/>
            <person name="Chang L.Y."/>
            <person name="Hsu C.Y."/>
            <person name="Yang H.T."/>
            <person name="Sudianto E."/>
            <person name="Hsu M.H."/>
            <person name="Wu K.P."/>
            <person name="Wang L.N."/>
            <person name="Leebens-Mack J.H."/>
            <person name="Tsai I.J."/>
        </authorList>
    </citation>
    <scope>NUCLEOTIDE SEQUENCE [LARGE SCALE GENOMIC DNA]</scope>
    <source>
        <strain evidence="3">cv. Chaw 1501</strain>
        <tissue evidence="2">Young leaves</tissue>
    </source>
</reference>
<organism evidence="2 3">
    <name type="scientific">Cinnamomum micranthum f. kanehirae</name>
    <dbReference type="NCBI Taxonomy" id="337451"/>
    <lineage>
        <taxon>Eukaryota</taxon>
        <taxon>Viridiplantae</taxon>
        <taxon>Streptophyta</taxon>
        <taxon>Embryophyta</taxon>
        <taxon>Tracheophyta</taxon>
        <taxon>Spermatophyta</taxon>
        <taxon>Magnoliopsida</taxon>
        <taxon>Magnoliidae</taxon>
        <taxon>Laurales</taxon>
        <taxon>Lauraceae</taxon>
        <taxon>Cinnamomum</taxon>
    </lineage>
</organism>